<protein>
    <submittedName>
        <fullName evidence="1">Uncharacterized protein</fullName>
    </submittedName>
</protein>
<sequence length="56" mass="6670">MLDLLLDNKFPETCNIKLACLYLMHKNTYHFQKAFSLEHVAQESFNRLLLAHVLRH</sequence>
<name>A0A0E9Q0Z8_ANGAN</name>
<proteinExistence type="predicted"/>
<evidence type="ECO:0000313" key="1">
    <source>
        <dbReference type="EMBL" id="JAH10414.1"/>
    </source>
</evidence>
<reference evidence="1" key="2">
    <citation type="journal article" date="2015" name="Fish Shellfish Immunol.">
        <title>Early steps in the European eel (Anguilla anguilla)-Vibrio vulnificus interaction in the gills: Role of the RtxA13 toxin.</title>
        <authorList>
            <person name="Callol A."/>
            <person name="Pajuelo D."/>
            <person name="Ebbesson L."/>
            <person name="Teles M."/>
            <person name="MacKenzie S."/>
            <person name="Amaro C."/>
        </authorList>
    </citation>
    <scope>NUCLEOTIDE SEQUENCE</scope>
</reference>
<organism evidence="1">
    <name type="scientific">Anguilla anguilla</name>
    <name type="common">European freshwater eel</name>
    <name type="synonym">Muraena anguilla</name>
    <dbReference type="NCBI Taxonomy" id="7936"/>
    <lineage>
        <taxon>Eukaryota</taxon>
        <taxon>Metazoa</taxon>
        <taxon>Chordata</taxon>
        <taxon>Craniata</taxon>
        <taxon>Vertebrata</taxon>
        <taxon>Euteleostomi</taxon>
        <taxon>Actinopterygii</taxon>
        <taxon>Neopterygii</taxon>
        <taxon>Teleostei</taxon>
        <taxon>Anguilliformes</taxon>
        <taxon>Anguillidae</taxon>
        <taxon>Anguilla</taxon>
    </lineage>
</organism>
<dbReference type="AlphaFoldDB" id="A0A0E9Q0Z8"/>
<dbReference type="EMBL" id="GBXM01098163">
    <property type="protein sequence ID" value="JAH10414.1"/>
    <property type="molecule type" value="Transcribed_RNA"/>
</dbReference>
<accession>A0A0E9Q0Z8</accession>
<reference evidence="1" key="1">
    <citation type="submission" date="2014-11" db="EMBL/GenBank/DDBJ databases">
        <authorList>
            <person name="Amaro Gonzalez C."/>
        </authorList>
    </citation>
    <scope>NUCLEOTIDE SEQUENCE</scope>
</reference>